<dbReference type="Pfam" id="PF02782">
    <property type="entry name" value="FGGY_C"/>
    <property type="match status" value="1"/>
</dbReference>
<evidence type="ECO:0000256" key="8">
    <source>
        <dbReference type="HAMAP-Rule" id="MF_02220"/>
    </source>
</evidence>
<dbReference type="InterPro" id="IPR043129">
    <property type="entry name" value="ATPase_NBD"/>
</dbReference>
<reference evidence="13 14" key="1">
    <citation type="submission" date="2016-10" db="EMBL/GenBank/DDBJ databases">
        <authorList>
            <person name="de Groot N.N."/>
        </authorList>
    </citation>
    <scope>NUCLEOTIDE SEQUENCE [LARGE SCALE GENOMIC DNA]</scope>
    <source>
        <strain evidence="13 14">DSM 20678</strain>
    </source>
</reference>
<evidence type="ECO:0000256" key="4">
    <source>
        <dbReference type="ARBA" id="ARBA00022741"/>
    </source>
</evidence>
<dbReference type="GO" id="GO:0005998">
    <property type="term" value="P:xylulose catabolic process"/>
    <property type="evidence" value="ECO:0007669"/>
    <property type="project" value="UniProtKB-UniRule"/>
</dbReference>
<evidence type="ECO:0000256" key="3">
    <source>
        <dbReference type="ARBA" id="ARBA00022679"/>
    </source>
</evidence>
<dbReference type="GO" id="GO:0004856">
    <property type="term" value="F:D-xylulokinase activity"/>
    <property type="evidence" value="ECO:0007669"/>
    <property type="project" value="UniProtKB-UniRule"/>
</dbReference>
<dbReference type="InterPro" id="IPR050406">
    <property type="entry name" value="FGGY_Carb_Kinase"/>
</dbReference>
<evidence type="ECO:0000256" key="2">
    <source>
        <dbReference type="ARBA" id="ARBA00022629"/>
    </source>
</evidence>
<dbReference type="InterPro" id="IPR018483">
    <property type="entry name" value="Carb_kinase_FGGY_CS"/>
</dbReference>
<evidence type="ECO:0000256" key="10">
    <source>
        <dbReference type="RuleBase" id="RU364073"/>
    </source>
</evidence>
<feature type="domain" description="Carbohydrate kinase FGGY C-terminal" evidence="12">
    <location>
        <begin position="260"/>
        <end position="443"/>
    </location>
</feature>
<dbReference type="InterPro" id="IPR006000">
    <property type="entry name" value="Xylulokinase"/>
</dbReference>
<comment type="catalytic activity">
    <reaction evidence="8 10">
        <text>D-xylulose + ATP = D-xylulose 5-phosphate + ADP + H(+)</text>
        <dbReference type="Rhea" id="RHEA:10964"/>
        <dbReference type="ChEBI" id="CHEBI:15378"/>
        <dbReference type="ChEBI" id="CHEBI:17140"/>
        <dbReference type="ChEBI" id="CHEBI:30616"/>
        <dbReference type="ChEBI" id="CHEBI:57737"/>
        <dbReference type="ChEBI" id="CHEBI:456216"/>
        <dbReference type="EC" id="2.7.1.17"/>
    </reaction>
</comment>
<feature type="active site" description="Proton acceptor" evidence="8">
    <location>
        <position position="241"/>
    </location>
</feature>
<comment type="function">
    <text evidence="8">Catalyzes the phosphorylation of D-xylulose to D-xylulose 5-phosphate.</text>
</comment>
<dbReference type="RefSeq" id="WP_242948280.1">
    <property type="nucleotide sequence ID" value="NZ_FOXR01000011.1"/>
</dbReference>
<accession>A0A1I5VGX9</accession>
<feature type="site" description="Important for activity" evidence="8">
    <location>
        <position position="9"/>
    </location>
</feature>
<evidence type="ECO:0000256" key="7">
    <source>
        <dbReference type="ARBA" id="ARBA00023277"/>
    </source>
</evidence>
<dbReference type="HAMAP" id="MF_02220">
    <property type="entry name" value="XylB"/>
    <property type="match status" value="1"/>
</dbReference>
<dbReference type="InterPro" id="IPR018485">
    <property type="entry name" value="FGGY_C"/>
</dbReference>
<evidence type="ECO:0000313" key="14">
    <source>
        <dbReference type="Proteomes" id="UP000198577"/>
    </source>
</evidence>
<dbReference type="Proteomes" id="UP000198577">
    <property type="component" value="Unassembled WGS sequence"/>
</dbReference>
<feature type="binding site" evidence="8">
    <location>
        <begin position="82"/>
        <end position="83"/>
    </location>
    <ligand>
        <name>substrate</name>
    </ligand>
</feature>
<sequence>MINYFLGIDIGTSSVKAVVVDEEGTVVASAQRQYDILKPQLKYAEQDVEALWESTKLAIKEALAQKDGIAERIRAIGLSGQMHGLVLLDQRLKPVRNAIIWADQRSKKEIEQIYKIIPQEEYAKFTLNALSTGFLISSLMWVKQHETENFKRTFKVVLPKDYIRYRLCGEIGTDKSDASGTVIFDVAQRDWAWELIDKLGLAHDMFPVSRESYEVAGAVTSECERELGLKKGTPVVFGGGDTIMQLVGNGIIGPGILSSNIGTASQVSCALDQPLYDDKYRTNTFCHAREGLWTIMGACLSGGGTLKWLKDSVLMMKDYDEMMELAQNVPPGSEGLLFLPYLSGQRTPHNDPDAKGIFLGLTLKHSREHLIRSVVEGVVFALKDSLEVFERLGIKFERVIASGGGARGRLFLQIQADVFGKEIYRSMHDEQACIGAAITAAVGVGFYPCFEEACKYMVHLHPEVIVPNKENHEIYQERFEAYRKMYLCNRDLF</sequence>
<dbReference type="SUPFAM" id="SSF53067">
    <property type="entry name" value="Actin-like ATPase domain"/>
    <property type="match status" value="2"/>
</dbReference>
<dbReference type="NCBIfam" id="TIGR01312">
    <property type="entry name" value="XylB"/>
    <property type="match status" value="1"/>
</dbReference>
<dbReference type="EMBL" id="FOXR01000011">
    <property type="protein sequence ID" value="SFQ06236.1"/>
    <property type="molecule type" value="Genomic_DNA"/>
</dbReference>
<keyword evidence="2 8" id="KW-0859">Xylose metabolism</keyword>
<dbReference type="AlphaFoldDB" id="A0A1I5VGX9"/>
<dbReference type="EC" id="2.7.1.17" evidence="8 10"/>
<evidence type="ECO:0000256" key="6">
    <source>
        <dbReference type="ARBA" id="ARBA00022840"/>
    </source>
</evidence>
<dbReference type="GO" id="GO:0005524">
    <property type="term" value="F:ATP binding"/>
    <property type="evidence" value="ECO:0007669"/>
    <property type="project" value="UniProtKB-UniRule"/>
</dbReference>
<dbReference type="PANTHER" id="PTHR43095:SF5">
    <property type="entry name" value="XYLULOSE KINASE"/>
    <property type="match status" value="1"/>
</dbReference>
<dbReference type="Pfam" id="PF00370">
    <property type="entry name" value="FGGY_N"/>
    <property type="match status" value="1"/>
</dbReference>
<proteinExistence type="inferred from homology"/>
<dbReference type="InterPro" id="IPR018484">
    <property type="entry name" value="FGGY_N"/>
</dbReference>
<dbReference type="PANTHER" id="PTHR43095">
    <property type="entry name" value="SUGAR KINASE"/>
    <property type="match status" value="1"/>
</dbReference>
<evidence type="ECO:0000259" key="12">
    <source>
        <dbReference type="Pfam" id="PF02782"/>
    </source>
</evidence>
<organism evidence="13 14">
    <name type="scientific">Caldicoprobacter faecalis</name>
    <dbReference type="NCBI Taxonomy" id="937334"/>
    <lineage>
        <taxon>Bacteria</taxon>
        <taxon>Bacillati</taxon>
        <taxon>Bacillota</taxon>
        <taxon>Clostridia</taxon>
        <taxon>Caldicoprobacterales</taxon>
        <taxon>Caldicoprobacteraceae</taxon>
        <taxon>Caldicoprobacter</taxon>
    </lineage>
</organism>
<dbReference type="Gene3D" id="3.30.420.40">
    <property type="match status" value="2"/>
</dbReference>
<evidence type="ECO:0000256" key="5">
    <source>
        <dbReference type="ARBA" id="ARBA00022777"/>
    </source>
</evidence>
<gene>
    <name evidence="8 10" type="primary">xylB</name>
    <name evidence="13" type="ORF">SAMN05444406_1111</name>
</gene>
<evidence type="ECO:0000313" key="13">
    <source>
        <dbReference type="EMBL" id="SFQ06236.1"/>
    </source>
</evidence>
<protein>
    <recommendedName>
        <fullName evidence="8 10">Xylulose kinase</fullName>
        <shortName evidence="8 10">Xylulokinase</shortName>
        <ecNumber evidence="8 10">2.7.1.17</ecNumber>
    </recommendedName>
</protein>
<dbReference type="PIRSF" id="PIRSF000538">
    <property type="entry name" value="GlpK"/>
    <property type="match status" value="1"/>
</dbReference>
<dbReference type="GO" id="GO:0042732">
    <property type="term" value="P:D-xylose metabolic process"/>
    <property type="evidence" value="ECO:0007669"/>
    <property type="project" value="UniProtKB-KW"/>
</dbReference>
<evidence type="ECO:0000256" key="9">
    <source>
        <dbReference type="RuleBase" id="RU003733"/>
    </source>
</evidence>
<keyword evidence="7 8" id="KW-0119">Carbohydrate metabolism</keyword>
<dbReference type="PROSITE" id="PS00445">
    <property type="entry name" value="FGGY_KINASES_2"/>
    <property type="match status" value="1"/>
</dbReference>
<keyword evidence="5 8" id="KW-0418">Kinase</keyword>
<dbReference type="InterPro" id="IPR000577">
    <property type="entry name" value="Carb_kinase_FGGY"/>
</dbReference>
<dbReference type="CDD" id="cd07808">
    <property type="entry name" value="ASKHA_NBD_FGGY_EcXK-like"/>
    <property type="match status" value="1"/>
</dbReference>
<dbReference type="STRING" id="937334.SAMN05444406_1111"/>
<keyword evidence="4 8" id="KW-0547">Nucleotide-binding</keyword>
<feature type="domain" description="Carbohydrate kinase FGGY N-terminal" evidence="11">
    <location>
        <begin position="4"/>
        <end position="248"/>
    </location>
</feature>
<evidence type="ECO:0000256" key="1">
    <source>
        <dbReference type="ARBA" id="ARBA00009156"/>
    </source>
</evidence>
<name>A0A1I5VGX9_9FIRM</name>
<evidence type="ECO:0000259" key="11">
    <source>
        <dbReference type="Pfam" id="PF00370"/>
    </source>
</evidence>
<keyword evidence="6 8" id="KW-0067">ATP-binding</keyword>
<keyword evidence="14" id="KW-1185">Reference proteome</keyword>
<keyword evidence="3 8" id="KW-0808">Transferase</keyword>
<comment type="similarity">
    <text evidence="1 8 9">Belongs to the FGGY kinase family.</text>
</comment>